<keyword evidence="3" id="KW-0472">Membrane</keyword>
<dbReference type="InterPro" id="IPR032675">
    <property type="entry name" value="LRR_dom_sf"/>
</dbReference>
<gene>
    <name evidence="5" type="ORF">Ae201684_001291</name>
</gene>
<organism evidence="5 6">
    <name type="scientific">Aphanomyces euteiches</name>
    <dbReference type="NCBI Taxonomy" id="100861"/>
    <lineage>
        <taxon>Eukaryota</taxon>
        <taxon>Sar</taxon>
        <taxon>Stramenopiles</taxon>
        <taxon>Oomycota</taxon>
        <taxon>Saprolegniomycetes</taxon>
        <taxon>Saprolegniales</taxon>
        <taxon>Verrucalvaceae</taxon>
        <taxon>Aphanomyces</taxon>
    </lineage>
</organism>
<keyword evidence="1" id="KW-0433">Leucine-rich repeat</keyword>
<feature type="chain" id="PRO_5026005122" description="Leucine-rich repeat-containing N-terminal plant-type domain-containing protein" evidence="4">
    <location>
        <begin position="26"/>
        <end position="336"/>
    </location>
</feature>
<evidence type="ECO:0008006" key="7">
    <source>
        <dbReference type="Google" id="ProtNLM"/>
    </source>
</evidence>
<reference evidence="5 6" key="1">
    <citation type="submission" date="2019-07" db="EMBL/GenBank/DDBJ databases">
        <title>Genomics analysis of Aphanomyces spp. identifies a new class of oomycete effector associated with host adaptation.</title>
        <authorList>
            <person name="Gaulin E."/>
        </authorList>
    </citation>
    <scope>NUCLEOTIDE SEQUENCE [LARGE SCALE GENOMIC DNA]</scope>
    <source>
        <strain evidence="5 6">ATCC 201684</strain>
    </source>
</reference>
<evidence type="ECO:0000256" key="3">
    <source>
        <dbReference type="SAM" id="Phobius"/>
    </source>
</evidence>
<feature type="signal peptide" evidence="4">
    <location>
        <begin position="1"/>
        <end position="25"/>
    </location>
</feature>
<evidence type="ECO:0000256" key="4">
    <source>
        <dbReference type="SAM" id="SignalP"/>
    </source>
</evidence>
<evidence type="ECO:0000256" key="1">
    <source>
        <dbReference type="ARBA" id="ARBA00022614"/>
    </source>
</evidence>
<dbReference type="Gene3D" id="3.80.10.10">
    <property type="entry name" value="Ribonuclease Inhibitor"/>
    <property type="match status" value="1"/>
</dbReference>
<feature type="transmembrane region" description="Helical" evidence="3">
    <location>
        <begin position="271"/>
        <end position="294"/>
    </location>
</feature>
<keyword evidence="2" id="KW-0677">Repeat</keyword>
<protein>
    <recommendedName>
        <fullName evidence="7">Leucine-rich repeat-containing N-terminal plant-type domain-containing protein</fullName>
    </recommendedName>
</protein>
<dbReference type="EMBL" id="VJMJ01000010">
    <property type="protein sequence ID" value="KAF0744150.1"/>
    <property type="molecule type" value="Genomic_DNA"/>
</dbReference>
<dbReference type="Proteomes" id="UP000481153">
    <property type="component" value="Unassembled WGS sequence"/>
</dbReference>
<evidence type="ECO:0000313" key="5">
    <source>
        <dbReference type="EMBL" id="KAF0744150.1"/>
    </source>
</evidence>
<keyword evidence="3" id="KW-1133">Transmembrane helix</keyword>
<proteinExistence type="predicted"/>
<evidence type="ECO:0000313" key="6">
    <source>
        <dbReference type="Proteomes" id="UP000481153"/>
    </source>
</evidence>
<accession>A0A6G0XUB7</accession>
<dbReference type="VEuPathDB" id="FungiDB:AeMF1_015399"/>
<evidence type="ECO:0000256" key="2">
    <source>
        <dbReference type="ARBA" id="ARBA00022737"/>
    </source>
</evidence>
<name>A0A6G0XUB7_9STRA</name>
<dbReference type="SUPFAM" id="SSF52058">
    <property type="entry name" value="L domain-like"/>
    <property type="match status" value="1"/>
</dbReference>
<keyword evidence="6" id="KW-1185">Reference proteome</keyword>
<keyword evidence="3" id="KW-0812">Transmembrane</keyword>
<comment type="caution">
    <text evidence="5">The sequence shown here is derived from an EMBL/GenBank/DDBJ whole genome shotgun (WGS) entry which is preliminary data.</text>
</comment>
<keyword evidence="4" id="KW-0732">Signal</keyword>
<sequence length="336" mass="36716">MFENTMASMKRTSCLLLLVAAAAEALLTLTQCSTLNGTVGSSVPCLNNTADGTTTYLPTSDNQTYTFANLNISSIQDLPPNARWIDLSNNNISQISTRIPSMLIFLNLSHNALKNQWIQTPLTVTTLDVSYNQGGLPWIRSVQWSAYLSTLSRLVFRGNNLTSLRWGFDNFPMDQLTALDLTGNPIVNFVIEQGVYNQLNSVVELTMDPTDMLRDCGGSPYYLRTVQSTPVSYLSDGDAKYMYGVTTSINVCVSIYATNAPTTATTSVGQVPWLITLTGLCGCFSMVIVAFAVIKIKARLHQPDDLYMRGTICSSTCSAYDQDNQAQSAPPQAART</sequence>
<dbReference type="AlphaFoldDB" id="A0A6G0XUB7"/>
<dbReference type="PANTHER" id="PTHR45617">
    <property type="entry name" value="LEUCINE RICH REPEAT FAMILY PROTEIN"/>
    <property type="match status" value="1"/>
</dbReference>